<name>A0ABX3WLF4_9NEIS</name>
<feature type="domain" description="Porin opacity type" evidence="8">
    <location>
        <begin position="56"/>
        <end position="212"/>
    </location>
</feature>
<organism evidence="9 10">
    <name type="scientific">Neisseria dumasiana</name>
    <dbReference type="NCBI Taxonomy" id="1931275"/>
    <lineage>
        <taxon>Bacteria</taxon>
        <taxon>Pseudomonadati</taxon>
        <taxon>Pseudomonadota</taxon>
        <taxon>Betaproteobacteria</taxon>
        <taxon>Neisseriales</taxon>
        <taxon>Neisseriaceae</taxon>
        <taxon>Neisseria</taxon>
    </lineage>
</organism>
<comment type="caution">
    <text evidence="9">The sequence shown here is derived from an EMBL/GenBank/DDBJ whole genome shotgun (WGS) entry which is preliminary data.</text>
</comment>
<keyword evidence="3" id="KW-1134">Transmembrane beta strand</keyword>
<comment type="similarity">
    <text evidence="2">Belongs to the opacity porin family.</text>
</comment>
<evidence type="ECO:0000256" key="4">
    <source>
        <dbReference type="ARBA" id="ARBA00022692"/>
    </source>
</evidence>
<dbReference type="EMBL" id="MTAC01000018">
    <property type="protein sequence ID" value="OSI34000.1"/>
    <property type="molecule type" value="Genomic_DNA"/>
</dbReference>
<dbReference type="InterPro" id="IPR011250">
    <property type="entry name" value="OMP/PagP_B-barrel"/>
</dbReference>
<evidence type="ECO:0000256" key="6">
    <source>
        <dbReference type="ARBA" id="ARBA00023237"/>
    </source>
</evidence>
<protein>
    <recommendedName>
        <fullName evidence="8">Porin opacity type domain-containing protein</fullName>
    </recommendedName>
</protein>
<feature type="chain" id="PRO_5046836903" description="Porin opacity type domain-containing protein" evidence="7">
    <location>
        <begin position="21"/>
        <end position="212"/>
    </location>
</feature>
<gene>
    <name evidence="9" type="ORF">BV913_07895</name>
</gene>
<dbReference type="Proteomes" id="UP000193346">
    <property type="component" value="Unassembled WGS sequence"/>
</dbReference>
<keyword evidence="7" id="KW-0732">Signal</keyword>
<dbReference type="InterPro" id="IPR003394">
    <property type="entry name" value="Porin_opacity"/>
</dbReference>
<evidence type="ECO:0000256" key="5">
    <source>
        <dbReference type="ARBA" id="ARBA00023136"/>
    </source>
</evidence>
<keyword evidence="5" id="KW-0472">Membrane</keyword>
<dbReference type="Gene3D" id="2.40.160.20">
    <property type="match status" value="1"/>
</dbReference>
<evidence type="ECO:0000256" key="7">
    <source>
        <dbReference type="SAM" id="SignalP"/>
    </source>
</evidence>
<dbReference type="SUPFAM" id="SSF56925">
    <property type="entry name" value="OMPA-like"/>
    <property type="match status" value="1"/>
</dbReference>
<dbReference type="RefSeq" id="WP_085418549.1">
    <property type="nucleotide sequence ID" value="NZ_CP091509.1"/>
</dbReference>
<dbReference type="Pfam" id="PF02462">
    <property type="entry name" value="Opacity"/>
    <property type="match status" value="1"/>
</dbReference>
<evidence type="ECO:0000259" key="8">
    <source>
        <dbReference type="Pfam" id="PF02462"/>
    </source>
</evidence>
<feature type="signal peptide" evidence="7">
    <location>
        <begin position="1"/>
        <end position="20"/>
    </location>
</feature>
<evidence type="ECO:0000256" key="3">
    <source>
        <dbReference type="ARBA" id="ARBA00022452"/>
    </source>
</evidence>
<evidence type="ECO:0000313" key="9">
    <source>
        <dbReference type="EMBL" id="OSI34000.1"/>
    </source>
</evidence>
<proteinExistence type="inferred from homology"/>
<accession>A0ABX3WLF4</accession>
<sequence length="212" mass="24376">MKRKIFLTVFFLTLSVPAFSESGIYLQPETALSLIKIKSSKQLQYSENSFSPRLTAGYDFGNNFRIGLDYTYYRPFGFSDSGTFNHKIKITKKAKTNIKLKYQDEGEVRFKSMGISATYDFPVNKKIQPYLGVRLGFNRINVNIKKTLPQINKTLKFNKKKNSFGAGASAGIGVKLNEKITLDVGYRYNYWGKFQHVKIHRNEFSTGLRIKF</sequence>
<keyword evidence="6" id="KW-0998">Cell outer membrane</keyword>
<evidence type="ECO:0000256" key="1">
    <source>
        <dbReference type="ARBA" id="ARBA00004442"/>
    </source>
</evidence>
<evidence type="ECO:0000313" key="10">
    <source>
        <dbReference type="Proteomes" id="UP000193346"/>
    </source>
</evidence>
<reference evidence="9 10" key="1">
    <citation type="submission" date="2017-01" db="EMBL/GenBank/DDBJ databases">
        <authorList>
            <person name="Wolfgang W.J."/>
            <person name="Cole J."/>
            <person name="Wroblewski D."/>
            <person name="Mcginnis J."/>
            <person name="Musser K.A."/>
        </authorList>
    </citation>
    <scope>NUCLEOTIDE SEQUENCE [LARGE SCALE GENOMIC DNA]</scope>
    <source>
        <strain evidence="9 10">93087</strain>
    </source>
</reference>
<comment type="subcellular location">
    <subcellularLocation>
        <location evidence="1">Cell outer membrane</location>
    </subcellularLocation>
</comment>
<keyword evidence="4" id="KW-0812">Transmembrane</keyword>
<keyword evidence="10" id="KW-1185">Reference proteome</keyword>
<evidence type="ECO:0000256" key="2">
    <source>
        <dbReference type="ARBA" id="ARBA00009830"/>
    </source>
</evidence>